<dbReference type="KEGG" id="mlr:MELLADRAFT_95512"/>
<dbReference type="OrthoDB" id="8883818at2759"/>
<feature type="compositionally biased region" description="Polar residues" evidence="1">
    <location>
        <begin position="270"/>
        <end position="318"/>
    </location>
</feature>
<evidence type="ECO:0000259" key="2">
    <source>
        <dbReference type="PROSITE" id="PS50105"/>
    </source>
</evidence>
<evidence type="ECO:0000313" key="4">
    <source>
        <dbReference type="Proteomes" id="UP000001072"/>
    </source>
</evidence>
<dbReference type="RefSeq" id="XP_007418072.1">
    <property type="nucleotide sequence ID" value="XM_007418010.1"/>
</dbReference>
<dbReference type="Pfam" id="PF07647">
    <property type="entry name" value="SAM_2"/>
    <property type="match status" value="1"/>
</dbReference>
<feature type="compositionally biased region" description="Polar residues" evidence="1">
    <location>
        <begin position="30"/>
        <end position="41"/>
    </location>
</feature>
<feature type="compositionally biased region" description="Low complexity" evidence="1">
    <location>
        <begin position="319"/>
        <end position="339"/>
    </location>
</feature>
<feature type="domain" description="SAM" evidence="2">
    <location>
        <begin position="49"/>
        <end position="118"/>
    </location>
</feature>
<feature type="compositionally biased region" description="Low complexity" evidence="1">
    <location>
        <begin position="15"/>
        <end position="29"/>
    </location>
</feature>
<dbReference type="HOGENOM" id="CLU_322654_0_0_1"/>
<dbReference type="SMART" id="SM00454">
    <property type="entry name" value="SAM"/>
    <property type="match status" value="1"/>
</dbReference>
<dbReference type="InterPro" id="IPR001660">
    <property type="entry name" value="SAM"/>
</dbReference>
<reference evidence="4" key="1">
    <citation type="journal article" date="2011" name="Proc. Natl. Acad. Sci. U.S.A.">
        <title>Obligate biotrophy features unraveled by the genomic analysis of rust fungi.</title>
        <authorList>
            <person name="Duplessis S."/>
            <person name="Cuomo C.A."/>
            <person name="Lin Y.-C."/>
            <person name="Aerts A."/>
            <person name="Tisserant E."/>
            <person name="Veneault-Fourrey C."/>
            <person name="Joly D.L."/>
            <person name="Hacquard S."/>
            <person name="Amselem J."/>
            <person name="Cantarel B.L."/>
            <person name="Chiu R."/>
            <person name="Coutinho P.M."/>
            <person name="Feau N."/>
            <person name="Field M."/>
            <person name="Frey P."/>
            <person name="Gelhaye E."/>
            <person name="Goldberg J."/>
            <person name="Grabherr M.G."/>
            <person name="Kodira C.D."/>
            <person name="Kohler A."/>
            <person name="Kuees U."/>
            <person name="Lindquist E.A."/>
            <person name="Lucas S.M."/>
            <person name="Mago R."/>
            <person name="Mauceli E."/>
            <person name="Morin E."/>
            <person name="Murat C."/>
            <person name="Pangilinan J.L."/>
            <person name="Park R."/>
            <person name="Pearson M."/>
            <person name="Quesneville H."/>
            <person name="Rouhier N."/>
            <person name="Sakthikumar S."/>
            <person name="Salamov A.A."/>
            <person name="Schmutz J."/>
            <person name="Selles B."/>
            <person name="Shapiro H."/>
            <person name="Tanguay P."/>
            <person name="Tuskan G.A."/>
            <person name="Henrissat B."/>
            <person name="Van de Peer Y."/>
            <person name="Rouze P."/>
            <person name="Ellis J.G."/>
            <person name="Dodds P.N."/>
            <person name="Schein J.E."/>
            <person name="Zhong S."/>
            <person name="Hamelin R.C."/>
            <person name="Grigoriev I.V."/>
            <person name="Szabo L.J."/>
            <person name="Martin F."/>
        </authorList>
    </citation>
    <scope>NUCLEOTIDE SEQUENCE [LARGE SCALE GENOMIC DNA]</scope>
    <source>
        <strain evidence="4">98AG31 / pathotype 3-4-7</strain>
    </source>
</reference>
<feature type="compositionally biased region" description="Basic and acidic residues" evidence="1">
    <location>
        <begin position="230"/>
        <end position="240"/>
    </location>
</feature>
<proteinExistence type="predicted"/>
<dbReference type="Gene3D" id="1.10.150.50">
    <property type="entry name" value="Transcription Factor, Ets-1"/>
    <property type="match status" value="1"/>
</dbReference>
<evidence type="ECO:0000313" key="3">
    <source>
        <dbReference type="EMBL" id="EGF98678.1"/>
    </source>
</evidence>
<feature type="compositionally biased region" description="Polar residues" evidence="1">
    <location>
        <begin position="791"/>
        <end position="800"/>
    </location>
</feature>
<dbReference type="InParanoid" id="F4S9L7"/>
<dbReference type="GeneID" id="18937265"/>
<dbReference type="VEuPathDB" id="FungiDB:MELLADRAFT_95512"/>
<keyword evidence="4" id="KW-1185">Reference proteome</keyword>
<feature type="region of interest" description="Disordered" evidence="1">
    <location>
        <begin position="1"/>
        <end position="42"/>
    </location>
</feature>
<organism evidence="4">
    <name type="scientific">Melampsora larici-populina (strain 98AG31 / pathotype 3-4-7)</name>
    <name type="common">Poplar leaf rust fungus</name>
    <dbReference type="NCBI Taxonomy" id="747676"/>
    <lineage>
        <taxon>Eukaryota</taxon>
        <taxon>Fungi</taxon>
        <taxon>Dikarya</taxon>
        <taxon>Basidiomycota</taxon>
        <taxon>Pucciniomycotina</taxon>
        <taxon>Pucciniomycetes</taxon>
        <taxon>Pucciniales</taxon>
        <taxon>Melampsoraceae</taxon>
        <taxon>Melampsora</taxon>
    </lineage>
</organism>
<feature type="region of interest" description="Disordered" evidence="1">
    <location>
        <begin position="226"/>
        <end position="339"/>
    </location>
</feature>
<protein>
    <recommendedName>
        <fullName evidence="2">SAM domain-containing protein</fullName>
    </recommendedName>
</protein>
<feature type="region of interest" description="Disordered" evidence="1">
    <location>
        <begin position="791"/>
        <end position="815"/>
    </location>
</feature>
<dbReference type="eggNOG" id="ENOG502QQYX">
    <property type="taxonomic scope" value="Eukaryota"/>
</dbReference>
<sequence length="880" mass="96923">MYNTSPPVFEEDARSMSTSPSSASSNPTNQDTPSRTASLINSPPCPRLWSEKEVKNWLQAMGFSEVASVSEVCFLFAENGIDGTVLVNLDSESLRDLGMAKVGRRLKLIRLINELTSGTTLSMLTQEEVIKPNSLGKVDLESHVLSTFNNQDERISHLEEELWELRAFTRILRERSSSIASFNSEQDAASILQASPAGTPKLPSIPGHWTAHKNELPPVLLFQPSPDMVGQKHDTSHNEFDLCSPNCLVPKSGRRRSSSDPSLIEKDQNALDNNILTANPSPTSLSSHNSLTPKSYQFPHNTQNPSSTNLSSATKNPWSRNPPTSATSSATTNSNRQSTYGLLELRRKFSYSKLEGASMSSTNLMASTPKATTALGAPQSGLMIARKPYLLTRPARSPMLSTSTLPSVSDMNMTEDLRYSTEARSRAHDKLSGMNRSASTSNLRTTPSVAEPVPSLNSETSIRVKSNNEETVIEVLINHLSSFYLDDPYAWSKHVLIVRKKGTTFTENSLSYGQIPLKVYRSFKSREGVDFAIRSIEELPSPLRSIKACRKRDNRSISTDEFIAGDTGEGYETSDGHPLPYGLAICGYQSDLDDEIGIKPGQTFIIRDHSKTRYLIEKDASSMTSTSPLSVLTSSASSITSTSPSPTRTFNNNTDSIGWVPKNCILETNRSICSFAPNGVTSLKNLISNPIDTMEDIFDKSKLTTAKICLISYQSLSHHWSGELLHLRQGEVLRAFNFKTHSHWTYCLRESTGERGWCPNWILSPNLQVFTQGAIKLRNYLHNQQVNLGSSQSSLGNDGSKSPHGSLRSASLHSPRPQPIAVTRLAGRGQQSNEEVTSSLGSASSSSYQSRLIIPAIYQPSKRQYNLALKYIHFPAFIAL</sequence>
<dbReference type="EMBL" id="GL883171">
    <property type="protein sequence ID" value="EGF98678.1"/>
    <property type="molecule type" value="Genomic_DNA"/>
</dbReference>
<dbReference type="InterPro" id="IPR013761">
    <property type="entry name" value="SAM/pointed_sf"/>
</dbReference>
<gene>
    <name evidence="3" type="ORF">MELLADRAFT_95512</name>
</gene>
<dbReference type="PROSITE" id="PS50105">
    <property type="entry name" value="SAM_DOMAIN"/>
    <property type="match status" value="1"/>
</dbReference>
<name>F4S9L7_MELLP</name>
<accession>F4S9L7</accession>
<feature type="region of interest" description="Disordered" evidence="1">
    <location>
        <begin position="425"/>
        <end position="454"/>
    </location>
</feature>
<dbReference type="STRING" id="747676.F4S9L7"/>
<feature type="compositionally biased region" description="Polar residues" evidence="1">
    <location>
        <begin position="434"/>
        <end position="448"/>
    </location>
</feature>
<evidence type="ECO:0000256" key="1">
    <source>
        <dbReference type="SAM" id="MobiDB-lite"/>
    </source>
</evidence>
<dbReference type="SUPFAM" id="SSF47769">
    <property type="entry name" value="SAM/Pointed domain"/>
    <property type="match status" value="1"/>
</dbReference>
<dbReference type="AlphaFoldDB" id="F4S9L7"/>
<dbReference type="Proteomes" id="UP000001072">
    <property type="component" value="Unassembled WGS sequence"/>
</dbReference>